<proteinExistence type="predicted"/>
<feature type="compositionally biased region" description="Low complexity" evidence="2">
    <location>
        <begin position="422"/>
        <end position="432"/>
    </location>
</feature>
<feature type="compositionally biased region" description="Polar residues" evidence="2">
    <location>
        <begin position="124"/>
        <end position="134"/>
    </location>
</feature>
<dbReference type="STRING" id="1314771.A0A197JP17"/>
<evidence type="ECO:0000313" key="4">
    <source>
        <dbReference type="Proteomes" id="UP000078512"/>
    </source>
</evidence>
<feature type="compositionally biased region" description="Polar residues" evidence="2">
    <location>
        <begin position="341"/>
        <end position="351"/>
    </location>
</feature>
<sequence length="523" mass="56109">MQNGSETSLKTESHEADADNLTEASRDDQIVHLQSSYSSLKSDLVRMKEEITRSDQQAQDLSTLYSAAIESSEENIRRLEAQLEWEMKKWDHYREETRRMIALGGGSEDLAQEQRSEVVPNDDTVGTLTLQPDGQDSAARLPGDLGFDKPMEAQSQNSIQTIQKLLITAREKQARLEQQNQELVSKRKALDSEHALLDQRYRETLAQLASLEAKDHDTAEALRSRAKGVEQCRATIEQEQEQSRKTVGELQSKIDELRQGTSPSSPQPQPQLSPPAAMDTVAGNSVQESDANGDHIMAESTPSTESTPPPSTTLVSTLPSQAEPSEGLSPMSVEPEPSTAVEATSEPSTSAPLDEPQPPVEPVESSSSSSSDSVFAEPTTALSDEQPAEDSNFQMLQGQQEQKEKQDQPTLTAAVTEPVNIDTSSDHSTSTSIGANTNNNMATAPIASSPSPATPAAAPADTADIADIAASATAIQTVENGPSTFLSAPSSSTAPSLAPQKKIEDVNENPPSQEPSVSSPKDN</sequence>
<feature type="compositionally biased region" description="Low complexity" evidence="2">
    <location>
        <begin position="299"/>
        <end position="320"/>
    </location>
</feature>
<feature type="region of interest" description="Disordered" evidence="2">
    <location>
        <begin position="237"/>
        <end position="460"/>
    </location>
</feature>
<feature type="compositionally biased region" description="Low complexity" evidence="2">
    <location>
        <begin position="362"/>
        <end position="374"/>
    </location>
</feature>
<evidence type="ECO:0000256" key="2">
    <source>
        <dbReference type="SAM" id="MobiDB-lite"/>
    </source>
</evidence>
<evidence type="ECO:0000256" key="1">
    <source>
        <dbReference type="SAM" id="Coils"/>
    </source>
</evidence>
<feature type="compositionally biased region" description="Polar residues" evidence="2">
    <location>
        <begin position="509"/>
        <end position="523"/>
    </location>
</feature>
<feature type="compositionally biased region" description="Basic and acidic residues" evidence="2">
    <location>
        <begin position="241"/>
        <end position="258"/>
    </location>
</feature>
<dbReference type="EMBL" id="KV442061">
    <property type="protein sequence ID" value="OAQ26992.1"/>
    <property type="molecule type" value="Genomic_DNA"/>
</dbReference>
<organism evidence="3 4">
    <name type="scientific">Linnemannia elongata AG-77</name>
    <dbReference type="NCBI Taxonomy" id="1314771"/>
    <lineage>
        <taxon>Eukaryota</taxon>
        <taxon>Fungi</taxon>
        <taxon>Fungi incertae sedis</taxon>
        <taxon>Mucoromycota</taxon>
        <taxon>Mortierellomycotina</taxon>
        <taxon>Mortierellomycetes</taxon>
        <taxon>Mortierellales</taxon>
        <taxon>Mortierellaceae</taxon>
        <taxon>Linnemannia</taxon>
    </lineage>
</organism>
<feature type="coiled-coil region" evidence="1">
    <location>
        <begin position="159"/>
        <end position="214"/>
    </location>
</feature>
<gene>
    <name evidence="3" type="ORF">K457DRAFT_666578</name>
</gene>
<keyword evidence="4" id="KW-1185">Reference proteome</keyword>
<name>A0A197JP17_9FUNG</name>
<keyword evidence="1" id="KW-0175">Coiled coil</keyword>
<feature type="region of interest" description="Disordered" evidence="2">
    <location>
        <begin position="481"/>
        <end position="523"/>
    </location>
</feature>
<feature type="region of interest" description="Disordered" evidence="2">
    <location>
        <begin position="1"/>
        <end position="27"/>
    </location>
</feature>
<dbReference type="OrthoDB" id="433924at2759"/>
<feature type="compositionally biased region" description="Low complexity" evidence="2">
    <location>
        <begin position="442"/>
        <end position="460"/>
    </location>
</feature>
<accession>A0A197JP17</accession>
<feature type="coiled-coil region" evidence="1">
    <location>
        <begin position="62"/>
        <end position="89"/>
    </location>
</feature>
<dbReference type="AlphaFoldDB" id="A0A197JP17"/>
<protein>
    <submittedName>
        <fullName evidence="3">Uncharacterized protein</fullName>
    </submittedName>
</protein>
<reference evidence="3 4" key="1">
    <citation type="submission" date="2016-05" db="EMBL/GenBank/DDBJ databases">
        <title>Genome sequencing reveals origins of a unique bacterial endosymbiosis in the earliest lineages of terrestrial Fungi.</title>
        <authorList>
            <consortium name="DOE Joint Genome Institute"/>
            <person name="Uehling J."/>
            <person name="Gryganskyi A."/>
            <person name="Hameed K."/>
            <person name="Tschaplinski T."/>
            <person name="Misztal P."/>
            <person name="Wu S."/>
            <person name="Desiro A."/>
            <person name="Vande Pol N."/>
            <person name="Du Z.-Y."/>
            <person name="Zienkiewicz A."/>
            <person name="Zienkiewicz K."/>
            <person name="Morin E."/>
            <person name="Tisserant E."/>
            <person name="Splivallo R."/>
            <person name="Hainaut M."/>
            <person name="Henrissat B."/>
            <person name="Ohm R."/>
            <person name="Kuo A."/>
            <person name="Yan J."/>
            <person name="Lipzen A."/>
            <person name="Nolan M."/>
            <person name="Labutti K."/>
            <person name="Barry K."/>
            <person name="Goldstein A."/>
            <person name="Labbe J."/>
            <person name="Schadt C."/>
            <person name="Tuskan G."/>
            <person name="Grigoriev I."/>
            <person name="Martin F."/>
            <person name="Vilgalys R."/>
            <person name="Bonito G."/>
        </authorList>
    </citation>
    <scope>NUCLEOTIDE SEQUENCE [LARGE SCALE GENOMIC DNA]</scope>
    <source>
        <strain evidence="3 4">AG-77</strain>
    </source>
</reference>
<evidence type="ECO:0000313" key="3">
    <source>
        <dbReference type="EMBL" id="OAQ26992.1"/>
    </source>
</evidence>
<feature type="region of interest" description="Disordered" evidence="2">
    <location>
        <begin position="104"/>
        <end position="137"/>
    </location>
</feature>
<feature type="compositionally biased region" description="Low complexity" evidence="2">
    <location>
        <begin position="482"/>
        <end position="499"/>
    </location>
</feature>
<dbReference type="Proteomes" id="UP000078512">
    <property type="component" value="Unassembled WGS sequence"/>
</dbReference>